<dbReference type="Gene3D" id="1.10.10.10">
    <property type="entry name" value="Winged helix-like DNA-binding domain superfamily/Winged helix DNA-binding domain"/>
    <property type="match status" value="1"/>
</dbReference>
<dbReference type="SUPFAM" id="SSF53850">
    <property type="entry name" value="Periplasmic binding protein-like II"/>
    <property type="match status" value="1"/>
</dbReference>
<evidence type="ECO:0000256" key="1">
    <source>
        <dbReference type="ARBA" id="ARBA00009437"/>
    </source>
</evidence>
<dbReference type="CDD" id="cd08422">
    <property type="entry name" value="PBP2_CrgA_like"/>
    <property type="match status" value="1"/>
</dbReference>
<dbReference type="PANTHER" id="PTHR30537">
    <property type="entry name" value="HTH-TYPE TRANSCRIPTIONAL REGULATOR"/>
    <property type="match status" value="1"/>
</dbReference>
<dbReference type="Pfam" id="PF03466">
    <property type="entry name" value="LysR_substrate"/>
    <property type="match status" value="1"/>
</dbReference>
<evidence type="ECO:0000259" key="5">
    <source>
        <dbReference type="PROSITE" id="PS50931"/>
    </source>
</evidence>
<dbReference type="FunFam" id="1.10.10.10:FF:000001">
    <property type="entry name" value="LysR family transcriptional regulator"/>
    <property type="match status" value="1"/>
</dbReference>
<dbReference type="InterPro" id="IPR036388">
    <property type="entry name" value="WH-like_DNA-bd_sf"/>
</dbReference>
<proteinExistence type="inferred from homology"/>
<dbReference type="RefSeq" id="WP_149425564.1">
    <property type="nucleotide sequence ID" value="NZ_CP022579.1"/>
</dbReference>
<comment type="similarity">
    <text evidence="1">Belongs to the LysR transcriptional regulatory family.</text>
</comment>
<dbReference type="PROSITE" id="PS50931">
    <property type="entry name" value="HTH_LYSR"/>
    <property type="match status" value="1"/>
</dbReference>
<dbReference type="GO" id="GO:0006351">
    <property type="term" value="P:DNA-templated transcription"/>
    <property type="evidence" value="ECO:0007669"/>
    <property type="project" value="TreeGrafter"/>
</dbReference>
<dbReference type="InterPro" id="IPR005119">
    <property type="entry name" value="LysR_subst-bd"/>
</dbReference>
<dbReference type="PANTHER" id="PTHR30537:SF66">
    <property type="entry name" value="IRON-REGULATED VIRULENCE REGULATORY PROTEIN IRGB"/>
    <property type="match status" value="1"/>
</dbReference>
<dbReference type="GO" id="GO:0043565">
    <property type="term" value="F:sequence-specific DNA binding"/>
    <property type="evidence" value="ECO:0007669"/>
    <property type="project" value="TreeGrafter"/>
</dbReference>
<evidence type="ECO:0000313" key="6">
    <source>
        <dbReference type="EMBL" id="QEL65267.1"/>
    </source>
</evidence>
<dbReference type="InterPro" id="IPR058163">
    <property type="entry name" value="LysR-type_TF_proteobact-type"/>
</dbReference>
<keyword evidence="4" id="KW-0804">Transcription</keyword>
<evidence type="ECO:0000256" key="2">
    <source>
        <dbReference type="ARBA" id="ARBA00023015"/>
    </source>
</evidence>
<dbReference type="EMBL" id="CP022579">
    <property type="protein sequence ID" value="QEL65267.1"/>
    <property type="molecule type" value="Genomic_DNA"/>
</dbReference>
<keyword evidence="3" id="KW-0238">DNA-binding</keyword>
<dbReference type="Proteomes" id="UP000323671">
    <property type="component" value="Chromosome"/>
</dbReference>
<name>A0A5C1EAS7_9RHOO</name>
<keyword evidence="2" id="KW-0805">Transcription regulation</keyword>
<sequence length="302" mass="32376">MQRELHGNLDRLLVFAAVAETGGFTAAADQLGITKANVSLQVSRLEDQLGTALFTRTTRRVRLTDAGQALYERTAPALDTLGNAFHGAGSSEGGLSGTLRLTAPVGHATQSVAPALAEFAARHPGLQFELYTGDRVLNLVEEGIDLAIRLGELRDSSLRAIRLGGFDQIAVAAPDYLARKGTPQTPDDLADHDWIGFTLLRAPLTWTFTRPGSAPRTVRMRARIRVDSSAALLALLQRGAGISVLDQFSTADALRDGRLVRALPDWSLPAGGVYAVLPPGPHVPAYVRAFVEFYRGFVGNKV</sequence>
<dbReference type="GO" id="GO:0003700">
    <property type="term" value="F:DNA-binding transcription factor activity"/>
    <property type="evidence" value="ECO:0007669"/>
    <property type="project" value="InterPro"/>
</dbReference>
<dbReference type="SUPFAM" id="SSF46785">
    <property type="entry name" value="Winged helix' DNA-binding domain"/>
    <property type="match status" value="1"/>
</dbReference>
<feature type="domain" description="HTH lysR-type" evidence="5">
    <location>
        <begin position="8"/>
        <end position="64"/>
    </location>
</feature>
<organism evidence="6 7">
    <name type="scientific">Oryzomicrobium terrae</name>
    <dbReference type="NCBI Taxonomy" id="1735038"/>
    <lineage>
        <taxon>Bacteria</taxon>
        <taxon>Pseudomonadati</taxon>
        <taxon>Pseudomonadota</taxon>
        <taxon>Betaproteobacteria</taxon>
        <taxon>Rhodocyclales</taxon>
        <taxon>Rhodocyclaceae</taxon>
        <taxon>Oryzomicrobium</taxon>
    </lineage>
</organism>
<dbReference type="InterPro" id="IPR000847">
    <property type="entry name" value="LysR_HTH_N"/>
</dbReference>
<dbReference type="Pfam" id="PF00126">
    <property type="entry name" value="HTH_1"/>
    <property type="match status" value="1"/>
</dbReference>
<dbReference type="AlphaFoldDB" id="A0A5C1EAS7"/>
<dbReference type="InterPro" id="IPR036390">
    <property type="entry name" value="WH_DNA-bd_sf"/>
</dbReference>
<evidence type="ECO:0000256" key="3">
    <source>
        <dbReference type="ARBA" id="ARBA00023125"/>
    </source>
</evidence>
<keyword evidence="7" id="KW-1185">Reference proteome</keyword>
<evidence type="ECO:0000256" key="4">
    <source>
        <dbReference type="ARBA" id="ARBA00023163"/>
    </source>
</evidence>
<protein>
    <submittedName>
        <fullName evidence="6">Transcriptional regulator, LysR family</fullName>
    </submittedName>
</protein>
<dbReference type="KEGG" id="otr:OTERR_17910"/>
<dbReference type="PRINTS" id="PR00039">
    <property type="entry name" value="HTHLYSR"/>
</dbReference>
<dbReference type="Gene3D" id="3.40.190.290">
    <property type="match status" value="1"/>
</dbReference>
<gene>
    <name evidence="6" type="ORF">OTERR_17910</name>
</gene>
<evidence type="ECO:0000313" key="7">
    <source>
        <dbReference type="Proteomes" id="UP000323671"/>
    </source>
</evidence>
<accession>A0A5C1EAS7</accession>
<reference evidence="6 7" key="1">
    <citation type="submission" date="2017-07" db="EMBL/GenBank/DDBJ databases">
        <title>Complete genome sequence of Oryzomicrobium terrae TPP412.</title>
        <authorList>
            <person name="Chiu L.-W."/>
            <person name="Lo K.-J."/>
            <person name="Tsai Y.-M."/>
            <person name="Lin S.-S."/>
            <person name="Kuo C.-H."/>
            <person name="Liu C.-T."/>
        </authorList>
    </citation>
    <scope>NUCLEOTIDE SEQUENCE [LARGE SCALE GENOMIC DNA]</scope>
    <source>
        <strain evidence="6 7">TPP412</strain>
    </source>
</reference>